<dbReference type="InterPro" id="IPR000246">
    <property type="entry name" value="Peptidase_T2"/>
</dbReference>
<keyword evidence="3" id="KW-1185">Reference proteome</keyword>
<dbReference type="GO" id="GO:0005737">
    <property type="term" value="C:cytoplasm"/>
    <property type="evidence" value="ECO:0007669"/>
    <property type="project" value="TreeGrafter"/>
</dbReference>
<accession>A0A833VNF6</accession>
<dbReference type="PANTHER" id="PTHR10188:SF41">
    <property type="entry name" value="ISOASPARTYL PEPTIDASE_L-ASPARAGINASE"/>
    <property type="match status" value="1"/>
</dbReference>
<comment type="caution">
    <text evidence="2">The sequence shown here is derived from an EMBL/GenBank/DDBJ whole genome shotgun (WGS) entry which is preliminary data.</text>
</comment>
<sequence length="133" mass="14693">MCDYCSWINQILARIKYESKLDKKKRRIYTDPVIVVHGGAGKIPRAKHKRMLFEVKNAAIEAYCDLINGESATDAVEKAVAYMESRPLFNCAKGGSLNVNDEIVTDAAIMTTRDAGCVGAVRDIEHPISLGTF</sequence>
<dbReference type="Proteomes" id="UP000655588">
    <property type="component" value="Unassembled WGS sequence"/>
</dbReference>
<evidence type="ECO:0000256" key="1">
    <source>
        <dbReference type="ARBA" id="ARBA00010872"/>
    </source>
</evidence>
<evidence type="ECO:0000313" key="2">
    <source>
        <dbReference type="EMBL" id="KAF3420835.1"/>
    </source>
</evidence>
<dbReference type="PANTHER" id="PTHR10188">
    <property type="entry name" value="L-ASPARAGINASE"/>
    <property type="match status" value="1"/>
</dbReference>
<dbReference type="InterPro" id="IPR029055">
    <property type="entry name" value="Ntn_hydrolases_N"/>
</dbReference>
<proteinExistence type="inferred from homology"/>
<evidence type="ECO:0000313" key="3">
    <source>
        <dbReference type="Proteomes" id="UP000655588"/>
    </source>
</evidence>
<name>A0A833VNF6_9HYME</name>
<dbReference type="Pfam" id="PF01112">
    <property type="entry name" value="Asparaginase_2"/>
    <property type="match status" value="1"/>
</dbReference>
<dbReference type="AlphaFoldDB" id="A0A833VNF6"/>
<reference evidence="2" key="1">
    <citation type="submission" date="2019-11" db="EMBL/GenBank/DDBJ databases">
        <title>The nuclear and mitochondrial genomes of Frieseomelitta varia - a highly eusocial stingless bee (Meliponini) with a permanently sterile worker caste.</title>
        <authorList>
            <person name="Freitas F.C.P."/>
            <person name="Lourenco A.P."/>
            <person name="Nunes F.M.F."/>
            <person name="Paschoal A.R."/>
            <person name="Abreu F.C.P."/>
            <person name="Barbin F.O."/>
            <person name="Bataglia L."/>
            <person name="Cardoso-Junior C.A.M."/>
            <person name="Cervoni M.S."/>
            <person name="Silva S.R."/>
            <person name="Dalarmi F."/>
            <person name="Del Lama M.A."/>
            <person name="Depintor T.S."/>
            <person name="Ferreira K.M."/>
            <person name="Goria P.S."/>
            <person name="Jaskot M.C."/>
            <person name="Lago D.C."/>
            <person name="Luna-Lucena D."/>
            <person name="Moda L.M."/>
            <person name="Nascimento L."/>
            <person name="Pedrino M."/>
            <person name="Rabico F.O."/>
            <person name="Sanches F.C."/>
            <person name="Santos D.E."/>
            <person name="Santos C.G."/>
            <person name="Vieira J."/>
            <person name="Lopes T.F."/>
            <person name="Barchuk A.R."/>
            <person name="Hartfelder K."/>
            <person name="Simoes Z.L.P."/>
            <person name="Bitondi M.M.G."/>
            <person name="Pinheiro D.G."/>
        </authorList>
    </citation>
    <scope>NUCLEOTIDE SEQUENCE</scope>
    <source>
        <strain evidence="2">USP_RPSP 00005682</strain>
        <tissue evidence="2">Whole individual</tissue>
    </source>
</reference>
<protein>
    <submittedName>
        <fullName evidence="2">Uncharacterized protein</fullName>
    </submittedName>
</protein>
<dbReference type="GO" id="GO:0016787">
    <property type="term" value="F:hydrolase activity"/>
    <property type="evidence" value="ECO:0007669"/>
    <property type="project" value="InterPro"/>
</dbReference>
<comment type="similarity">
    <text evidence="1">Belongs to the Ntn-hydrolase family.</text>
</comment>
<dbReference type="SUPFAM" id="SSF56235">
    <property type="entry name" value="N-terminal nucleophile aminohydrolases (Ntn hydrolases)"/>
    <property type="match status" value="1"/>
</dbReference>
<gene>
    <name evidence="2" type="ORF">E2986_11000</name>
</gene>
<dbReference type="EMBL" id="WNWW01000912">
    <property type="protein sequence ID" value="KAF3420835.1"/>
    <property type="molecule type" value="Genomic_DNA"/>
</dbReference>
<dbReference type="GO" id="GO:0033345">
    <property type="term" value="P:L-asparagine catabolic process via L-aspartate"/>
    <property type="evidence" value="ECO:0007669"/>
    <property type="project" value="TreeGrafter"/>
</dbReference>
<organism evidence="2 3">
    <name type="scientific">Frieseomelitta varia</name>
    <dbReference type="NCBI Taxonomy" id="561572"/>
    <lineage>
        <taxon>Eukaryota</taxon>
        <taxon>Metazoa</taxon>
        <taxon>Ecdysozoa</taxon>
        <taxon>Arthropoda</taxon>
        <taxon>Hexapoda</taxon>
        <taxon>Insecta</taxon>
        <taxon>Pterygota</taxon>
        <taxon>Neoptera</taxon>
        <taxon>Endopterygota</taxon>
        <taxon>Hymenoptera</taxon>
        <taxon>Apocrita</taxon>
        <taxon>Aculeata</taxon>
        <taxon>Apoidea</taxon>
        <taxon>Anthophila</taxon>
        <taxon>Apidae</taxon>
        <taxon>Frieseomelitta</taxon>
    </lineage>
</organism>